<organism evidence="1">
    <name type="scientific">marine sediment metagenome</name>
    <dbReference type="NCBI Taxonomy" id="412755"/>
    <lineage>
        <taxon>unclassified sequences</taxon>
        <taxon>metagenomes</taxon>
        <taxon>ecological metagenomes</taxon>
    </lineage>
</organism>
<dbReference type="AlphaFoldDB" id="X1CLA8"/>
<reference evidence="1" key="1">
    <citation type="journal article" date="2014" name="Front. Microbiol.">
        <title>High frequency of phylogenetically diverse reductive dehalogenase-homologous genes in deep subseafloor sedimentary metagenomes.</title>
        <authorList>
            <person name="Kawai M."/>
            <person name="Futagami T."/>
            <person name="Toyoda A."/>
            <person name="Takaki Y."/>
            <person name="Nishi S."/>
            <person name="Hori S."/>
            <person name="Arai W."/>
            <person name="Tsubouchi T."/>
            <person name="Morono Y."/>
            <person name="Uchiyama I."/>
            <person name="Ito T."/>
            <person name="Fujiyama A."/>
            <person name="Inagaki F."/>
            <person name="Takami H."/>
        </authorList>
    </citation>
    <scope>NUCLEOTIDE SEQUENCE</scope>
    <source>
        <strain evidence="1">Expedition CK06-06</strain>
    </source>
</reference>
<name>X1CLA8_9ZZZZ</name>
<sequence>MLSKTLPARASDPRYWPDDPIPFGHASDTFRNTSEQLKAYQGWVGDCVSLIGNRMASIPLRLYNKDDELIEEHPFYDLMKTYKYIIIKY</sequence>
<dbReference type="EMBL" id="BART01014113">
    <property type="protein sequence ID" value="GAG84986.1"/>
    <property type="molecule type" value="Genomic_DNA"/>
</dbReference>
<comment type="caution">
    <text evidence="1">The sequence shown here is derived from an EMBL/GenBank/DDBJ whole genome shotgun (WGS) entry which is preliminary data.</text>
</comment>
<proteinExistence type="predicted"/>
<accession>X1CLA8</accession>
<protein>
    <submittedName>
        <fullName evidence="1">Uncharacterized protein</fullName>
    </submittedName>
</protein>
<evidence type="ECO:0000313" key="1">
    <source>
        <dbReference type="EMBL" id="GAG84986.1"/>
    </source>
</evidence>
<gene>
    <name evidence="1" type="ORF">S01H4_28397</name>
</gene>